<dbReference type="PANTHER" id="PTHR43649">
    <property type="entry name" value="ARABINOSE-BINDING PROTEIN-RELATED"/>
    <property type="match status" value="1"/>
</dbReference>
<dbReference type="InterPro" id="IPR050490">
    <property type="entry name" value="Bact_solute-bd_prot1"/>
</dbReference>
<reference evidence="6 7" key="1">
    <citation type="submission" date="2016-10" db="EMBL/GenBank/DDBJ databases">
        <authorList>
            <person name="de Groot N.N."/>
        </authorList>
    </citation>
    <scope>NUCLEOTIDE SEQUENCE [LARGE SCALE GENOMIC DNA]</scope>
    <source>
        <strain evidence="6 7">DSM 43357</strain>
    </source>
</reference>
<dbReference type="SUPFAM" id="SSF53850">
    <property type="entry name" value="Periplasmic binding protein-like II"/>
    <property type="match status" value="1"/>
</dbReference>
<evidence type="ECO:0000256" key="5">
    <source>
        <dbReference type="SAM" id="SignalP"/>
    </source>
</evidence>
<evidence type="ECO:0000256" key="3">
    <source>
        <dbReference type="ARBA" id="ARBA00022448"/>
    </source>
</evidence>
<proteinExistence type="inferred from homology"/>
<dbReference type="PANTHER" id="PTHR43649:SF31">
    <property type="entry name" value="SN-GLYCEROL-3-PHOSPHATE-BINDING PERIPLASMIC PROTEIN UGPB"/>
    <property type="match status" value="1"/>
</dbReference>
<comment type="similarity">
    <text evidence="2">Belongs to the bacterial solute-binding protein 1 family.</text>
</comment>
<gene>
    <name evidence="6" type="ORF">SAMN05660976_03594</name>
</gene>
<dbReference type="RefSeq" id="WP_082534800.1">
    <property type="nucleotide sequence ID" value="NZ_BBZG01000001.1"/>
</dbReference>
<dbReference type="Pfam" id="PF01547">
    <property type="entry name" value="SBP_bac_1"/>
    <property type="match status" value="1"/>
</dbReference>
<evidence type="ECO:0000256" key="2">
    <source>
        <dbReference type="ARBA" id="ARBA00008520"/>
    </source>
</evidence>
<dbReference type="Gene3D" id="3.40.190.10">
    <property type="entry name" value="Periplasmic binding protein-like II"/>
    <property type="match status" value="1"/>
</dbReference>
<sequence length="430" mass="45422">MRVRMLAAAAAVLALAATAACGGGSAGDDGTVTLRLGFYAAAGDPADTTMRELVKEFSAANPSIKVQLEVAPYVKFFERLRTQIAGGQAPQVWLSDGVLVQEFAARGALADLTDRVKTVNAADYSGIELNRDQKGRVFGFPQGAQTPVLFYNKKLFAEAGVAEPTAEWTYDDLAAAAKKLTKDTNGDGKPDTYGMRVYSPGFTESWWPIIKAFGGDIVTDGNRKVVVDSPEAKAALDWMLAAMGKDGFAPDYVTTEALGKGAVHALFATGRVAMSYGIYARTLPAVNAKVDFGVAPLPKGPKGRGNVAIVNSWVVSKAASPAQADAAWKWITYFAGEGPQSRWARLGEAIPINKKAAASALPADRGKVFLEALDAAGDLGTNAVWSEYTEALAKRVNEALSGATPVATALKTGQQEAQQVIDRFYAGQTQ</sequence>
<dbReference type="PROSITE" id="PS51257">
    <property type="entry name" value="PROKAR_LIPOPROTEIN"/>
    <property type="match status" value="1"/>
</dbReference>
<feature type="chain" id="PRO_5011434349" evidence="5">
    <location>
        <begin position="20"/>
        <end position="430"/>
    </location>
</feature>
<dbReference type="STRING" id="46177.SAMN05660976_03594"/>
<comment type="subcellular location">
    <subcellularLocation>
        <location evidence="1">Cell envelope</location>
    </subcellularLocation>
</comment>
<feature type="signal peptide" evidence="5">
    <location>
        <begin position="1"/>
        <end position="19"/>
    </location>
</feature>
<accession>A0A1H7TNT3</accession>
<dbReference type="Proteomes" id="UP000198953">
    <property type="component" value="Unassembled WGS sequence"/>
</dbReference>
<organism evidence="6 7">
    <name type="scientific">Nonomuraea pusilla</name>
    <dbReference type="NCBI Taxonomy" id="46177"/>
    <lineage>
        <taxon>Bacteria</taxon>
        <taxon>Bacillati</taxon>
        <taxon>Actinomycetota</taxon>
        <taxon>Actinomycetes</taxon>
        <taxon>Streptosporangiales</taxon>
        <taxon>Streptosporangiaceae</taxon>
        <taxon>Nonomuraea</taxon>
    </lineage>
</organism>
<evidence type="ECO:0000256" key="4">
    <source>
        <dbReference type="ARBA" id="ARBA00022729"/>
    </source>
</evidence>
<keyword evidence="4 5" id="KW-0732">Signal</keyword>
<evidence type="ECO:0000313" key="6">
    <source>
        <dbReference type="EMBL" id="SEL86500.1"/>
    </source>
</evidence>
<evidence type="ECO:0000313" key="7">
    <source>
        <dbReference type="Proteomes" id="UP000198953"/>
    </source>
</evidence>
<evidence type="ECO:0000256" key="1">
    <source>
        <dbReference type="ARBA" id="ARBA00004196"/>
    </source>
</evidence>
<name>A0A1H7TNT3_9ACTN</name>
<dbReference type="EMBL" id="FOBF01000007">
    <property type="protein sequence ID" value="SEL86500.1"/>
    <property type="molecule type" value="Genomic_DNA"/>
</dbReference>
<dbReference type="InterPro" id="IPR006059">
    <property type="entry name" value="SBP"/>
</dbReference>
<dbReference type="GO" id="GO:0030313">
    <property type="term" value="C:cell envelope"/>
    <property type="evidence" value="ECO:0007669"/>
    <property type="project" value="UniProtKB-SubCell"/>
</dbReference>
<dbReference type="AlphaFoldDB" id="A0A1H7TNT3"/>
<keyword evidence="7" id="KW-1185">Reference proteome</keyword>
<protein>
    <submittedName>
        <fullName evidence="6">Multiple sugar transport system substrate-binding protein</fullName>
    </submittedName>
</protein>
<keyword evidence="3" id="KW-0813">Transport</keyword>
<keyword evidence="6" id="KW-0762">Sugar transport</keyword>